<dbReference type="EMBL" id="LNTB01000001">
    <property type="protein sequence ID" value="KSW12295.1"/>
    <property type="molecule type" value="Genomic_DNA"/>
</dbReference>
<protein>
    <recommendedName>
        <fullName evidence="3">Dehydrogenase</fullName>
    </recommendedName>
</protein>
<dbReference type="STRING" id="2309.CF15_05990"/>
<dbReference type="PANTHER" id="PTHR42685:SF20">
    <property type="entry name" value="HYDROGENASE, PUTATIVE-RELATED"/>
    <property type="match status" value="1"/>
</dbReference>
<dbReference type="PANTHER" id="PTHR42685">
    <property type="entry name" value="GERANYLGERANYL DIPHOSPHATE REDUCTASE"/>
    <property type="match status" value="1"/>
</dbReference>
<evidence type="ECO:0000313" key="1">
    <source>
        <dbReference type="EMBL" id="KSW12295.1"/>
    </source>
</evidence>
<dbReference type="Gene3D" id="3.50.50.60">
    <property type="entry name" value="FAD/NAD(P)-binding domain"/>
    <property type="match status" value="2"/>
</dbReference>
<gene>
    <name evidence="1" type="ORF">CF15_05990</name>
</gene>
<organism evidence="1 2">
    <name type="scientific">Pyrodictium occultum</name>
    <dbReference type="NCBI Taxonomy" id="2309"/>
    <lineage>
        <taxon>Archaea</taxon>
        <taxon>Thermoproteota</taxon>
        <taxon>Thermoprotei</taxon>
        <taxon>Desulfurococcales</taxon>
        <taxon>Pyrodictiaceae</taxon>
        <taxon>Pyrodictium</taxon>
    </lineage>
</organism>
<accession>A0A0V8RW51</accession>
<dbReference type="InterPro" id="IPR050407">
    <property type="entry name" value="Geranylgeranyl_reductase"/>
</dbReference>
<name>A0A0V8RW51_PYROC</name>
<evidence type="ECO:0008006" key="3">
    <source>
        <dbReference type="Google" id="ProtNLM"/>
    </source>
</evidence>
<comment type="caution">
    <text evidence="1">The sequence shown here is derived from an EMBL/GenBank/DDBJ whole genome shotgun (WGS) entry which is preliminary data.</text>
</comment>
<dbReference type="SUPFAM" id="SSF51905">
    <property type="entry name" value="FAD/NAD(P)-binding domain"/>
    <property type="match status" value="1"/>
</dbReference>
<keyword evidence="2" id="KW-1185">Reference proteome</keyword>
<dbReference type="Proteomes" id="UP000053352">
    <property type="component" value="Unassembled WGS sequence"/>
</dbReference>
<evidence type="ECO:0000313" key="2">
    <source>
        <dbReference type="Proteomes" id="UP000053352"/>
    </source>
</evidence>
<reference evidence="1 2" key="1">
    <citation type="submission" date="2015-11" db="EMBL/GenBank/DDBJ databases">
        <title>Genome sequence of Pyrodictium occultum PL-19, a marine hyperthermophilic archaeon isolated from Volcano, Italy.</title>
        <authorList>
            <person name="Utturkar S."/>
            <person name="Huber H."/>
            <person name="Leptihn S."/>
            <person name="Brown S."/>
            <person name="Stetter K.O."/>
            <person name="Podar M."/>
        </authorList>
    </citation>
    <scope>NUCLEOTIDE SEQUENCE [LARGE SCALE GENOMIC DNA]</scope>
    <source>
        <strain evidence="1 2">PL-19</strain>
    </source>
</reference>
<dbReference type="AlphaFoldDB" id="A0A0V8RW51"/>
<sequence>MAVVGAGVAGSVLATLLQAKGISTVVYDITPSYRKPCGEAVPAGLLDQDWPEAVEKPRILNVIKRFIFMVDAEVVRVYESKRPVWYTIDKSRWIDGLRSRLNVVSKPVDPESLLDSHSLVADARGPFSSKGVKIPVWRAYADNPGIDGESVYLIFLPGRLGLAWVFPHGHMLNIGGGFMDVKNPREVSVKLVSKALGQLPKLRGEAYSLVTVFPRIELLTRSGVVKTGEAAGLVMSLGGEGIRPAVLSARALADAVSLDDDGRPFLDARRYREGVRSLSIESRTHSLMLLAASALGKMGVERILSKAPEDLIKTWLEGRLRGPHYLVKGITALL</sequence>
<dbReference type="InterPro" id="IPR036188">
    <property type="entry name" value="FAD/NAD-bd_sf"/>
</dbReference>
<proteinExistence type="predicted"/>